<evidence type="ECO:0000259" key="1">
    <source>
        <dbReference type="Pfam" id="PF01464"/>
    </source>
</evidence>
<dbReference type="EMBL" id="FOTI01000009">
    <property type="protein sequence ID" value="SFL35770.1"/>
    <property type="molecule type" value="Genomic_DNA"/>
</dbReference>
<dbReference type="InterPro" id="IPR008258">
    <property type="entry name" value="Transglycosylase_SLT_dom_1"/>
</dbReference>
<dbReference type="InterPro" id="IPR023346">
    <property type="entry name" value="Lysozyme-like_dom_sf"/>
</dbReference>
<evidence type="ECO:0000313" key="2">
    <source>
        <dbReference type="EMBL" id="SFL35770.1"/>
    </source>
</evidence>
<feature type="domain" description="Transglycosylase SLT" evidence="1">
    <location>
        <begin position="45"/>
        <end position="151"/>
    </location>
</feature>
<dbReference type="Gene3D" id="1.10.530.10">
    <property type="match status" value="1"/>
</dbReference>
<dbReference type="RefSeq" id="WP_245750816.1">
    <property type="nucleotide sequence ID" value="NZ_FOTI01000009.1"/>
</dbReference>
<dbReference type="SUPFAM" id="SSF53955">
    <property type="entry name" value="Lysozyme-like"/>
    <property type="match status" value="1"/>
</dbReference>
<accession>A0A1I4H1T9</accession>
<organism evidence="2 3">
    <name type="scientific">Halanaerobium salsuginis</name>
    <dbReference type="NCBI Taxonomy" id="29563"/>
    <lineage>
        <taxon>Bacteria</taxon>
        <taxon>Bacillati</taxon>
        <taxon>Bacillota</taxon>
        <taxon>Clostridia</taxon>
        <taxon>Halanaerobiales</taxon>
        <taxon>Halanaerobiaceae</taxon>
        <taxon>Halanaerobium</taxon>
    </lineage>
</organism>
<dbReference type="PANTHER" id="PTHR37423:SF2">
    <property type="entry name" value="MEMBRANE-BOUND LYTIC MUREIN TRANSGLYCOSYLASE C"/>
    <property type="match status" value="1"/>
</dbReference>
<sequence length="211" mass="24789">MFLKKFFSNKILIFCCFILLVLLLNNNFDFWTLRRNFEPIKYQNLIKKYAEQNQLDYNLLAALIYVESRFDNESISAKGAVGLMQLMPETANWVAENLAQETFNLSDLKDPEQNIKFGSWYFSYLLQKFDFNLVKTLAAYNAGERNVNKWIVSGWDGKLTNELPFAETDDFVRRVLATRDYYHNFKLNSINSNLFSESPANSFWTQKISNE</sequence>
<gene>
    <name evidence="2" type="ORF">SAMN02983006_00930</name>
</gene>
<dbReference type="Proteomes" id="UP000199006">
    <property type="component" value="Unassembled WGS sequence"/>
</dbReference>
<dbReference type="Pfam" id="PF01464">
    <property type="entry name" value="SLT"/>
    <property type="match status" value="1"/>
</dbReference>
<keyword evidence="3" id="KW-1185">Reference proteome</keyword>
<proteinExistence type="predicted"/>
<dbReference type="STRING" id="29563.SAMN02983006_00930"/>
<evidence type="ECO:0000313" key="3">
    <source>
        <dbReference type="Proteomes" id="UP000199006"/>
    </source>
</evidence>
<name>A0A1I4H1T9_9FIRM</name>
<protein>
    <submittedName>
        <fullName evidence="2">Soluble lytic murein transglycosylase</fullName>
    </submittedName>
</protein>
<dbReference type="AlphaFoldDB" id="A0A1I4H1T9"/>
<reference evidence="2 3" key="1">
    <citation type="submission" date="2016-10" db="EMBL/GenBank/DDBJ databases">
        <authorList>
            <person name="de Groot N.N."/>
        </authorList>
    </citation>
    <scope>NUCLEOTIDE SEQUENCE [LARGE SCALE GENOMIC DNA]</scope>
    <source>
        <strain evidence="2 3">ATCC 51327</strain>
    </source>
</reference>
<dbReference type="CDD" id="cd16896">
    <property type="entry name" value="LT_Slt70-like"/>
    <property type="match status" value="1"/>
</dbReference>
<dbReference type="PANTHER" id="PTHR37423">
    <property type="entry name" value="SOLUBLE LYTIC MUREIN TRANSGLYCOSYLASE-RELATED"/>
    <property type="match status" value="1"/>
</dbReference>